<name>A0A4S8LXG6_DENBC</name>
<evidence type="ECO:0000256" key="8">
    <source>
        <dbReference type="ARBA" id="ARBA00032005"/>
    </source>
</evidence>
<evidence type="ECO:0000256" key="3">
    <source>
        <dbReference type="ARBA" id="ARBA00006576"/>
    </source>
</evidence>
<gene>
    <name evidence="14" type="ORF">K435DRAFT_756877</name>
</gene>
<evidence type="ECO:0000259" key="13">
    <source>
        <dbReference type="PROSITE" id="PS51747"/>
    </source>
</evidence>
<dbReference type="GO" id="GO:0055086">
    <property type="term" value="P:nucleobase-containing small molecule metabolic process"/>
    <property type="evidence" value="ECO:0007669"/>
    <property type="project" value="UniProtKB-ARBA"/>
</dbReference>
<feature type="binding site" evidence="11">
    <location>
        <position position="61"/>
    </location>
    <ligand>
        <name>Zn(2+)</name>
        <dbReference type="ChEBI" id="CHEBI:29105"/>
        <note>catalytic</note>
    </ligand>
</feature>
<comment type="similarity">
    <text evidence="3 12">Belongs to the cytidine and deoxycytidylate deaminase family.</text>
</comment>
<evidence type="ECO:0000256" key="9">
    <source>
        <dbReference type="ARBA" id="ARBA00049558"/>
    </source>
</evidence>
<evidence type="ECO:0000256" key="4">
    <source>
        <dbReference type="ARBA" id="ARBA00012783"/>
    </source>
</evidence>
<dbReference type="OrthoDB" id="414540at2759"/>
<evidence type="ECO:0000256" key="1">
    <source>
        <dbReference type="ARBA" id="ARBA00001947"/>
    </source>
</evidence>
<accession>A0A4S8LXG6</accession>
<keyword evidence="5 11" id="KW-0479">Metal-binding</keyword>
<proteinExistence type="inferred from homology"/>
<comment type="catalytic activity">
    <reaction evidence="12">
        <text>2'-deoxycytidine + H2O + H(+) = 2'-deoxyuridine + NH4(+)</text>
        <dbReference type="Rhea" id="RHEA:13433"/>
        <dbReference type="ChEBI" id="CHEBI:15377"/>
        <dbReference type="ChEBI" id="CHEBI:15378"/>
        <dbReference type="ChEBI" id="CHEBI:15698"/>
        <dbReference type="ChEBI" id="CHEBI:16450"/>
        <dbReference type="ChEBI" id="CHEBI:28938"/>
        <dbReference type="EC" id="3.5.4.5"/>
    </reaction>
</comment>
<dbReference type="InterPro" id="IPR016192">
    <property type="entry name" value="APOBEC/CMP_deaminase_Zn-bd"/>
</dbReference>
<comment type="cofactor">
    <cofactor evidence="1 11 12">
        <name>Zn(2+)</name>
        <dbReference type="ChEBI" id="CHEBI:29105"/>
    </cofactor>
</comment>
<dbReference type="NCBIfam" id="NF004064">
    <property type="entry name" value="PRK05578.1"/>
    <property type="match status" value="1"/>
</dbReference>
<dbReference type="EC" id="3.5.4.5" evidence="4 12"/>
<dbReference type="Gene3D" id="3.40.140.10">
    <property type="entry name" value="Cytidine Deaminase, domain 2"/>
    <property type="match status" value="1"/>
</dbReference>
<dbReference type="InterPro" id="IPR016193">
    <property type="entry name" value="Cytidine_deaminase-like"/>
</dbReference>
<dbReference type="Pfam" id="PF00383">
    <property type="entry name" value="dCMP_cyt_deam_1"/>
    <property type="match status" value="1"/>
</dbReference>
<dbReference type="PANTHER" id="PTHR11644">
    <property type="entry name" value="CYTIDINE DEAMINASE"/>
    <property type="match status" value="1"/>
</dbReference>
<dbReference type="PROSITE" id="PS51747">
    <property type="entry name" value="CYT_DCMP_DEAMINASES_2"/>
    <property type="match status" value="1"/>
</dbReference>
<dbReference type="PROSITE" id="PS00903">
    <property type="entry name" value="CYT_DCMP_DEAMINASES_1"/>
    <property type="match status" value="1"/>
</dbReference>
<dbReference type="GO" id="GO:0004126">
    <property type="term" value="F:cytidine deaminase activity"/>
    <property type="evidence" value="ECO:0007669"/>
    <property type="project" value="UniProtKB-UniRule"/>
</dbReference>
<evidence type="ECO:0000256" key="5">
    <source>
        <dbReference type="ARBA" id="ARBA00022723"/>
    </source>
</evidence>
<evidence type="ECO:0000256" key="11">
    <source>
        <dbReference type="PIRSR" id="PIRSR606262-3"/>
    </source>
</evidence>
<dbReference type="PANTHER" id="PTHR11644:SF2">
    <property type="entry name" value="CYTIDINE DEAMINASE"/>
    <property type="match status" value="1"/>
</dbReference>
<feature type="binding site" evidence="11">
    <location>
        <position position="94"/>
    </location>
    <ligand>
        <name>Zn(2+)</name>
        <dbReference type="ChEBI" id="CHEBI:29105"/>
        <note>catalytic</note>
    </ligand>
</feature>
<reference evidence="14 15" key="1">
    <citation type="journal article" date="2019" name="Nat. Ecol. Evol.">
        <title>Megaphylogeny resolves global patterns of mushroom evolution.</title>
        <authorList>
            <person name="Varga T."/>
            <person name="Krizsan K."/>
            <person name="Foldi C."/>
            <person name="Dima B."/>
            <person name="Sanchez-Garcia M."/>
            <person name="Sanchez-Ramirez S."/>
            <person name="Szollosi G.J."/>
            <person name="Szarkandi J.G."/>
            <person name="Papp V."/>
            <person name="Albert L."/>
            <person name="Andreopoulos W."/>
            <person name="Angelini C."/>
            <person name="Antonin V."/>
            <person name="Barry K.W."/>
            <person name="Bougher N.L."/>
            <person name="Buchanan P."/>
            <person name="Buyck B."/>
            <person name="Bense V."/>
            <person name="Catcheside P."/>
            <person name="Chovatia M."/>
            <person name="Cooper J."/>
            <person name="Damon W."/>
            <person name="Desjardin D."/>
            <person name="Finy P."/>
            <person name="Geml J."/>
            <person name="Haridas S."/>
            <person name="Hughes K."/>
            <person name="Justo A."/>
            <person name="Karasinski D."/>
            <person name="Kautmanova I."/>
            <person name="Kiss B."/>
            <person name="Kocsube S."/>
            <person name="Kotiranta H."/>
            <person name="LaButti K.M."/>
            <person name="Lechner B.E."/>
            <person name="Liimatainen K."/>
            <person name="Lipzen A."/>
            <person name="Lukacs Z."/>
            <person name="Mihaltcheva S."/>
            <person name="Morgado L.N."/>
            <person name="Niskanen T."/>
            <person name="Noordeloos M.E."/>
            <person name="Ohm R.A."/>
            <person name="Ortiz-Santana B."/>
            <person name="Ovrebo C."/>
            <person name="Racz N."/>
            <person name="Riley R."/>
            <person name="Savchenko A."/>
            <person name="Shiryaev A."/>
            <person name="Soop K."/>
            <person name="Spirin V."/>
            <person name="Szebenyi C."/>
            <person name="Tomsovsky M."/>
            <person name="Tulloss R.E."/>
            <person name="Uehling J."/>
            <person name="Grigoriev I.V."/>
            <person name="Vagvolgyi C."/>
            <person name="Papp T."/>
            <person name="Martin F.M."/>
            <person name="Miettinen O."/>
            <person name="Hibbett D.S."/>
            <person name="Nagy L.G."/>
        </authorList>
    </citation>
    <scope>NUCLEOTIDE SEQUENCE [LARGE SCALE GENOMIC DNA]</scope>
    <source>
        <strain evidence="14 15">CBS 962.96</strain>
    </source>
</reference>
<dbReference type="CDD" id="cd01283">
    <property type="entry name" value="cytidine_deaminase"/>
    <property type="match status" value="1"/>
</dbReference>
<protein>
    <recommendedName>
        <fullName evidence="4 12">Cytidine deaminase</fullName>
        <ecNumber evidence="4 12">3.5.4.5</ecNumber>
    </recommendedName>
    <alternativeName>
        <fullName evidence="8 12">Cytidine aminohydrolase</fullName>
    </alternativeName>
</protein>
<organism evidence="14 15">
    <name type="scientific">Dendrothele bispora (strain CBS 962.96)</name>
    <dbReference type="NCBI Taxonomy" id="1314807"/>
    <lineage>
        <taxon>Eukaryota</taxon>
        <taxon>Fungi</taxon>
        <taxon>Dikarya</taxon>
        <taxon>Basidiomycota</taxon>
        <taxon>Agaricomycotina</taxon>
        <taxon>Agaricomycetes</taxon>
        <taxon>Agaricomycetidae</taxon>
        <taxon>Agaricales</taxon>
        <taxon>Agaricales incertae sedis</taxon>
        <taxon>Dendrothele</taxon>
    </lineage>
</organism>
<dbReference type="SUPFAM" id="SSF53927">
    <property type="entry name" value="Cytidine deaminase-like"/>
    <property type="match status" value="1"/>
</dbReference>
<evidence type="ECO:0000313" key="15">
    <source>
        <dbReference type="Proteomes" id="UP000297245"/>
    </source>
</evidence>
<evidence type="ECO:0000313" key="14">
    <source>
        <dbReference type="EMBL" id="THU94141.1"/>
    </source>
</evidence>
<feature type="domain" description="CMP/dCMP-type deaminase" evidence="13">
    <location>
        <begin position="9"/>
        <end position="137"/>
    </location>
</feature>
<evidence type="ECO:0000256" key="2">
    <source>
        <dbReference type="ARBA" id="ARBA00003949"/>
    </source>
</evidence>
<dbReference type="GO" id="GO:0005829">
    <property type="term" value="C:cytosol"/>
    <property type="evidence" value="ECO:0007669"/>
    <property type="project" value="TreeGrafter"/>
</dbReference>
<sequence length="137" mass="14567">MSQKYLSTDMKLRLIQAALQGKSNAYSPYSKFPVGAAILGANGLIFTGGSIDNACYSETICAERVAIVKAVSEGTTSFQALAIVSNIQDSIPPCGLCRQVIKEFCEPDVLVLMPAEGWSTGDLTDVPTKTIGDLFPD</sequence>
<comment type="catalytic activity">
    <reaction evidence="9 12">
        <text>cytidine + H2O + H(+) = uridine + NH4(+)</text>
        <dbReference type="Rhea" id="RHEA:16069"/>
        <dbReference type="ChEBI" id="CHEBI:15377"/>
        <dbReference type="ChEBI" id="CHEBI:15378"/>
        <dbReference type="ChEBI" id="CHEBI:16704"/>
        <dbReference type="ChEBI" id="CHEBI:17562"/>
        <dbReference type="ChEBI" id="CHEBI:28938"/>
        <dbReference type="EC" id="3.5.4.5"/>
    </reaction>
</comment>
<feature type="active site" description="Proton donor" evidence="10">
    <location>
        <position position="63"/>
    </location>
</feature>
<dbReference type="InterPro" id="IPR050202">
    <property type="entry name" value="Cyt/Deoxycyt_deaminase"/>
</dbReference>
<comment type="function">
    <text evidence="2 12">This enzyme scavenges exogenous and endogenous cytidine and 2'-deoxycytidine for UMP synthesis.</text>
</comment>
<dbReference type="InterPro" id="IPR002125">
    <property type="entry name" value="CMP_dCMP_dom"/>
</dbReference>
<dbReference type="AlphaFoldDB" id="A0A4S8LXG6"/>
<evidence type="ECO:0000256" key="12">
    <source>
        <dbReference type="RuleBase" id="RU364006"/>
    </source>
</evidence>
<evidence type="ECO:0000256" key="10">
    <source>
        <dbReference type="PIRSR" id="PIRSR606262-1"/>
    </source>
</evidence>
<keyword evidence="15" id="KW-1185">Reference proteome</keyword>
<keyword evidence="6 12" id="KW-0378">Hydrolase</keyword>
<dbReference type="FunFam" id="3.40.140.10:FF:000008">
    <property type="entry name" value="Cytidine deaminase"/>
    <property type="match status" value="1"/>
</dbReference>
<dbReference type="Proteomes" id="UP000297245">
    <property type="component" value="Unassembled WGS sequence"/>
</dbReference>
<dbReference type="NCBIfam" id="TIGR01354">
    <property type="entry name" value="cyt_deam_tetra"/>
    <property type="match status" value="1"/>
</dbReference>
<dbReference type="GO" id="GO:0008270">
    <property type="term" value="F:zinc ion binding"/>
    <property type="evidence" value="ECO:0007669"/>
    <property type="project" value="UniProtKB-UniRule"/>
</dbReference>
<dbReference type="InterPro" id="IPR006262">
    <property type="entry name" value="Cyt_deam_tetra"/>
</dbReference>
<keyword evidence="7 11" id="KW-0862">Zinc</keyword>
<dbReference type="EMBL" id="ML179231">
    <property type="protein sequence ID" value="THU94141.1"/>
    <property type="molecule type" value="Genomic_DNA"/>
</dbReference>
<dbReference type="GO" id="GO:0042802">
    <property type="term" value="F:identical protein binding"/>
    <property type="evidence" value="ECO:0007669"/>
    <property type="project" value="UniProtKB-ARBA"/>
</dbReference>
<evidence type="ECO:0000256" key="6">
    <source>
        <dbReference type="ARBA" id="ARBA00022801"/>
    </source>
</evidence>
<dbReference type="GO" id="GO:0072527">
    <property type="term" value="P:pyrimidine-containing compound metabolic process"/>
    <property type="evidence" value="ECO:0007669"/>
    <property type="project" value="UniProtKB-ARBA"/>
</dbReference>
<feature type="binding site" evidence="11">
    <location>
        <position position="97"/>
    </location>
    <ligand>
        <name>Zn(2+)</name>
        <dbReference type="ChEBI" id="CHEBI:29105"/>
        <note>catalytic</note>
    </ligand>
</feature>
<evidence type="ECO:0000256" key="7">
    <source>
        <dbReference type="ARBA" id="ARBA00022833"/>
    </source>
</evidence>